<dbReference type="PROSITE" id="PS50850">
    <property type="entry name" value="MFS"/>
    <property type="match status" value="1"/>
</dbReference>
<dbReference type="EMBL" id="JAVRJZ010000012">
    <property type="protein sequence ID" value="KAK2715483.1"/>
    <property type="molecule type" value="Genomic_DNA"/>
</dbReference>
<dbReference type="Proteomes" id="UP001187531">
    <property type="component" value="Unassembled WGS sequence"/>
</dbReference>
<organism evidence="8 9">
    <name type="scientific">Artemia franciscana</name>
    <name type="common">Brine shrimp</name>
    <name type="synonym">Artemia sanfranciscana</name>
    <dbReference type="NCBI Taxonomy" id="6661"/>
    <lineage>
        <taxon>Eukaryota</taxon>
        <taxon>Metazoa</taxon>
        <taxon>Ecdysozoa</taxon>
        <taxon>Arthropoda</taxon>
        <taxon>Crustacea</taxon>
        <taxon>Branchiopoda</taxon>
        <taxon>Anostraca</taxon>
        <taxon>Artemiidae</taxon>
        <taxon>Artemia</taxon>
    </lineage>
</organism>
<dbReference type="Gene3D" id="1.20.1250.20">
    <property type="entry name" value="MFS general substrate transporter like domains"/>
    <property type="match status" value="1"/>
</dbReference>
<sequence>MGGAGWVFTNLYCAVILNHIMNASSLGRYQIQQYVLHLLPAFTAGVHMLSQTTVGATPDHKCSVPEEWYQENVTIGECSVQMKNGTEEPCSEWIYDTTYYGNTIVTDWSLVCGQRWMRALSQSILMFGVLCGAMILGPLADKYGRLKILYFSCVMQAIFGVLAAFCHHYIPFFIIKWVLGVFGGAGAYMTGFVLTMEMVGRKHRTAMGFGFQALFAFGAVAVAIWGYFIRNWKTLQLVYGLHSIILLGHWWLVDESVGWLYSQGRKDEAKAILEKSLKVNKMEAEVKEGEMETLFTAPKETQSYGLLDLLKTPRMRLRTINMCFNWFSNSLVYYGLLLNTDTLLSGNPYLMLALVASADLPSYIFSPYLVDRFGRRSITSIFMLIGGGACIMAAFTPKDTATGSAIVISLVVLGKLLIAGSFAIIYNYTAEMYPTVVRTSAIGGGAMCARLSSTLTPWISLLDSFDPKLPSVIFGSVALLSGFLTLFLPETLNKPMPQTMEEGEEYGRGDTAFSLGKNRSKSTIPTEDP</sequence>
<keyword evidence="9" id="KW-1185">Reference proteome</keyword>
<evidence type="ECO:0000256" key="2">
    <source>
        <dbReference type="ARBA" id="ARBA00022692"/>
    </source>
</evidence>
<dbReference type="CDD" id="cd17317">
    <property type="entry name" value="MFS_SLC22"/>
    <property type="match status" value="1"/>
</dbReference>
<dbReference type="PANTHER" id="PTHR24064">
    <property type="entry name" value="SOLUTE CARRIER FAMILY 22 MEMBER"/>
    <property type="match status" value="1"/>
</dbReference>
<keyword evidence="4 6" id="KW-0472">Membrane</keyword>
<dbReference type="EMBL" id="JAVRJZ010000012">
    <property type="protein sequence ID" value="KAK2715482.1"/>
    <property type="molecule type" value="Genomic_DNA"/>
</dbReference>
<dbReference type="GO" id="GO:0022857">
    <property type="term" value="F:transmembrane transporter activity"/>
    <property type="evidence" value="ECO:0007669"/>
    <property type="project" value="InterPro"/>
</dbReference>
<feature type="transmembrane region" description="Helical" evidence="6">
    <location>
        <begin position="148"/>
        <end position="170"/>
    </location>
</feature>
<feature type="transmembrane region" description="Helical" evidence="6">
    <location>
        <begin position="319"/>
        <end position="337"/>
    </location>
</feature>
<accession>A0AA88LBP0</accession>
<gene>
    <name evidence="8" type="ORF">QYM36_010184</name>
</gene>
<comment type="subcellular location">
    <subcellularLocation>
        <location evidence="1">Membrane</location>
        <topology evidence="1">Multi-pass membrane protein</topology>
    </subcellularLocation>
</comment>
<comment type="caution">
    <text evidence="8">The sequence shown here is derived from an EMBL/GenBank/DDBJ whole genome shotgun (WGS) entry which is preliminary data.</text>
</comment>
<evidence type="ECO:0000256" key="3">
    <source>
        <dbReference type="ARBA" id="ARBA00022989"/>
    </source>
</evidence>
<evidence type="ECO:0000256" key="1">
    <source>
        <dbReference type="ARBA" id="ARBA00004141"/>
    </source>
</evidence>
<feature type="transmembrane region" description="Helical" evidence="6">
    <location>
        <begin position="349"/>
        <end position="370"/>
    </location>
</feature>
<keyword evidence="2 6" id="KW-0812">Transmembrane</keyword>
<feature type="transmembrane region" description="Helical" evidence="6">
    <location>
        <begin position="401"/>
        <end position="428"/>
    </location>
</feature>
<protein>
    <recommendedName>
        <fullName evidence="7">Major facilitator superfamily (MFS) profile domain-containing protein</fullName>
    </recommendedName>
</protein>
<evidence type="ECO:0000313" key="9">
    <source>
        <dbReference type="Proteomes" id="UP001187531"/>
    </source>
</evidence>
<evidence type="ECO:0000256" key="4">
    <source>
        <dbReference type="ARBA" id="ARBA00023136"/>
    </source>
</evidence>
<dbReference type="InterPro" id="IPR036259">
    <property type="entry name" value="MFS_trans_sf"/>
</dbReference>
<dbReference type="GO" id="GO:0016020">
    <property type="term" value="C:membrane"/>
    <property type="evidence" value="ECO:0007669"/>
    <property type="project" value="UniProtKB-SubCell"/>
</dbReference>
<dbReference type="EMBL" id="JAVRJZ010000012">
    <property type="protein sequence ID" value="KAK2715485.1"/>
    <property type="molecule type" value="Genomic_DNA"/>
</dbReference>
<feature type="transmembrane region" description="Helical" evidence="6">
    <location>
        <begin position="206"/>
        <end position="228"/>
    </location>
</feature>
<feature type="transmembrane region" description="Helical" evidence="6">
    <location>
        <begin position="377"/>
        <end position="395"/>
    </location>
</feature>
<reference evidence="8" key="1">
    <citation type="submission" date="2023-07" db="EMBL/GenBank/DDBJ databases">
        <title>Chromosome-level genome assembly of Artemia franciscana.</title>
        <authorList>
            <person name="Jo E."/>
        </authorList>
    </citation>
    <scope>NUCLEOTIDE SEQUENCE</scope>
    <source>
        <tissue evidence="8">Whole body</tissue>
    </source>
</reference>
<evidence type="ECO:0000256" key="5">
    <source>
        <dbReference type="SAM" id="MobiDB-lite"/>
    </source>
</evidence>
<evidence type="ECO:0000259" key="7">
    <source>
        <dbReference type="PROSITE" id="PS50850"/>
    </source>
</evidence>
<dbReference type="InterPro" id="IPR020846">
    <property type="entry name" value="MFS_dom"/>
</dbReference>
<dbReference type="InterPro" id="IPR005828">
    <property type="entry name" value="MFS_sugar_transport-like"/>
</dbReference>
<proteinExistence type="predicted"/>
<feature type="region of interest" description="Disordered" evidence="5">
    <location>
        <begin position="497"/>
        <end position="529"/>
    </location>
</feature>
<evidence type="ECO:0000313" key="8">
    <source>
        <dbReference type="EMBL" id="KAK2715485.1"/>
    </source>
</evidence>
<dbReference type="AlphaFoldDB" id="A0AA88LBP0"/>
<keyword evidence="3 6" id="KW-1133">Transmembrane helix</keyword>
<dbReference type="Pfam" id="PF00083">
    <property type="entry name" value="Sugar_tr"/>
    <property type="match status" value="1"/>
</dbReference>
<feature type="transmembrane region" description="Helical" evidence="6">
    <location>
        <begin position="116"/>
        <end position="136"/>
    </location>
</feature>
<name>A0AA88LBP0_ARTSF</name>
<feature type="transmembrane region" description="Helical" evidence="6">
    <location>
        <begin position="440"/>
        <end position="459"/>
    </location>
</feature>
<feature type="transmembrane region" description="Helical" evidence="6">
    <location>
        <begin position="471"/>
        <end position="488"/>
    </location>
</feature>
<dbReference type="SUPFAM" id="SSF103473">
    <property type="entry name" value="MFS general substrate transporter"/>
    <property type="match status" value="1"/>
</dbReference>
<evidence type="ECO:0000256" key="6">
    <source>
        <dbReference type="SAM" id="Phobius"/>
    </source>
</evidence>
<feature type="transmembrane region" description="Helical" evidence="6">
    <location>
        <begin position="176"/>
        <end position="194"/>
    </location>
</feature>
<feature type="domain" description="Major facilitator superfamily (MFS) profile" evidence="7">
    <location>
        <begin position="36"/>
        <end position="493"/>
    </location>
</feature>